<sequence length="241" mass="28632">MNTWNNYSPQYDLYSCTRRINWEYSQERSYKEDHIQGTRRMYLHLYYSSERALEDERRLNVLLFQLQNELDSGQRNPDHEKQYFQILRYKKHAGKRGVQIIAKQEVIEEAKKNYGYFALISNEVKDAIGAFVIYRNKDLVEKAFGDLKERLNCDRLAVSSELSLDRKLFVEFIALIFLSYVKKQMHDINLFKTYTLQELFDELDVIECFEQPGYDLRVSELTSQQIAVYEAMGFSPPSSSF</sequence>
<evidence type="ECO:0000313" key="2">
    <source>
        <dbReference type="Proteomes" id="UP000049855"/>
    </source>
</evidence>
<dbReference type="EMBL" id="CTRP01000014">
    <property type="protein sequence ID" value="CQR73864.1"/>
    <property type="molecule type" value="Genomic_DNA"/>
</dbReference>
<gene>
    <name evidence="1" type="ORF">SpAn4DRAFT_0326</name>
</gene>
<reference evidence="2" key="1">
    <citation type="submission" date="2015-03" db="EMBL/GenBank/DDBJ databases">
        <authorList>
            <person name="Nijsse Bart"/>
        </authorList>
    </citation>
    <scope>NUCLEOTIDE SEQUENCE [LARGE SCALE GENOMIC DNA]</scope>
</reference>
<protein>
    <submittedName>
        <fullName evidence="1">Transposase</fullName>
    </submittedName>
</protein>
<name>A0A0U1L4Q4_9FIRM</name>
<accession>A0A0U1L4Q4</accession>
<proteinExistence type="predicted"/>
<dbReference type="AlphaFoldDB" id="A0A0U1L4Q4"/>
<organism evidence="1 2">
    <name type="scientific">Sporomusa ovata</name>
    <dbReference type="NCBI Taxonomy" id="2378"/>
    <lineage>
        <taxon>Bacteria</taxon>
        <taxon>Bacillati</taxon>
        <taxon>Bacillota</taxon>
        <taxon>Negativicutes</taxon>
        <taxon>Selenomonadales</taxon>
        <taxon>Sporomusaceae</taxon>
        <taxon>Sporomusa</taxon>
    </lineage>
</organism>
<evidence type="ECO:0000313" key="1">
    <source>
        <dbReference type="EMBL" id="CQR73864.1"/>
    </source>
</evidence>
<dbReference type="Proteomes" id="UP000049855">
    <property type="component" value="Unassembled WGS sequence"/>
</dbReference>
<keyword evidence="2" id="KW-1185">Reference proteome</keyword>